<comment type="caution">
    <text evidence="3">The sequence shown here is derived from an EMBL/GenBank/DDBJ whole genome shotgun (WGS) entry which is preliminary data.</text>
</comment>
<dbReference type="AlphaFoldDB" id="A0A2C5ZR41"/>
<keyword evidence="4" id="KW-1185">Reference proteome</keyword>
<organism evidence="3 4">
    <name type="scientific">Ophiocordyceps australis</name>
    <dbReference type="NCBI Taxonomy" id="1399860"/>
    <lineage>
        <taxon>Eukaryota</taxon>
        <taxon>Fungi</taxon>
        <taxon>Dikarya</taxon>
        <taxon>Ascomycota</taxon>
        <taxon>Pezizomycotina</taxon>
        <taxon>Sordariomycetes</taxon>
        <taxon>Hypocreomycetidae</taxon>
        <taxon>Hypocreales</taxon>
        <taxon>Ophiocordycipitaceae</taxon>
        <taxon>Ophiocordyceps</taxon>
    </lineage>
</organism>
<dbReference type="PANTHER" id="PTHR47524">
    <property type="entry name" value="20S RRNA ACCUMULATION PROTEIN 4"/>
    <property type="match status" value="1"/>
</dbReference>
<proteinExistence type="predicted"/>
<dbReference type="Proteomes" id="UP000224854">
    <property type="component" value="Unassembled WGS sequence"/>
</dbReference>
<dbReference type="InterPro" id="IPR007320">
    <property type="entry name" value="PDCD2_C"/>
</dbReference>
<dbReference type="PANTHER" id="PTHR47524:SF1">
    <property type="entry name" value="20S RRNA ACCUMULATION PROTEIN 4"/>
    <property type="match status" value="1"/>
</dbReference>
<evidence type="ECO:0000313" key="3">
    <source>
        <dbReference type="EMBL" id="PHH82312.1"/>
    </source>
</evidence>
<sequence>MAATEYDSDSTEDDFTETNVLLGFATQDGDADIISKLGGTPDWLDADNAPSAALARCQACKELMVLLLQLNGELPDHFPGHERRLYVFACRRAGCRRKEGSVCVLRGVKIWEVEDAVEEDKAPSGDYKKSNQEAELGETLFGVTAMGSANPFAMNAPSPDPAPSNPFGEPPSLSGITKPEPATPASDREAVPCLSKTFAETLALNVAPSLEAASPGSPLEAWPVGPARPKPYPTFYISEAEYETLDPSVLAPKHTPIRLDDADAPEPSVLDREAFESSMDVTFQKFADRLVQNPDQVIRYEFAGSPLLYSTVDAVGMTLTRSAIPNCPNCGAARVFEVQLTPNAITQLEEGELGLEGMEWGTIIVGVCQSDCAPRGVGKGKAGYLRDWVGVQWEELIKHK</sequence>
<reference evidence="3 4" key="1">
    <citation type="submission" date="2017-06" db="EMBL/GenBank/DDBJ databases">
        <title>Ant-infecting Ophiocordyceps genomes reveal a high diversity of potential behavioral manipulation genes and a possible major role for enterotoxins.</title>
        <authorList>
            <person name="De Bekker C."/>
            <person name="Evans H.C."/>
            <person name="Brachmann A."/>
            <person name="Hughes D.P."/>
        </authorList>
    </citation>
    <scope>NUCLEOTIDE SEQUENCE [LARGE SCALE GENOMIC DNA]</scope>
    <source>
        <strain evidence="3 4">1348a</strain>
    </source>
</reference>
<accession>A0A2C5ZR41</accession>
<dbReference type="OrthoDB" id="443682at2759"/>
<feature type="region of interest" description="Disordered" evidence="1">
    <location>
        <begin position="154"/>
        <end position="189"/>
    </location>
</feature>
<evidence type="ECO:0000259" key="2">
    <source>
        <dbReference type="Pfam" id="PF04194"/>
    </source>
</evidence>
<dbReference type="GO" id="GO:0030490">
    <property type="term" value="P:maturation of SSU-rRNA"/>
    <property type="evidence" value="ECO:0007669"/>
    <property type="project" value="TreeGrafter"/>
</dbReference>
<name>A0A2C5ZR41_9HYPO</name>
<evidence type="ECO:0000256" key="1">
    <source>
        <dbReference type="SAM" id="MobiDB-lite"/>
    </source>
</evidence>
<protein>
    <recommendedName>
        <fullName evidence="2">Programmed cell death protein 2 C-terminal domain-containing protein</fullName>
    </recommendedName>
</protein>
<dbReference type="Pfam" id="PF04194">
    <property type="entry name" value="PDCD2_C"/>
    <property type="match status" value="1"/>
</dbReference>
<evidence type="ECO:0000313" key="4">
    <source>
        <dbReference type="Proteomes" id="UP000224854"/>
    </source>
</evidence>
<dbReference type="GO" id="GO:0005737">
    <property type="term" value="C:cytoplasm"/>
    <property type="evidence" value="ECO:0007669"/>
    <property type="project" value="InterPro"/>
</dbReference>
<dbReference type="EMBL" id="NJEU01000066">
    <property type="protein sequence ID" value="PHH82312.1"/>
    <property type="molecule type" value="Genomic_DNA"/>
</dbReference>
<feature type="domain" description="Programmed cell death protein 2 C-terminal" evidence="2">
    <location>
        <begin position="280"/>
        <end position="393"/>
    </location>
</feature>
<gene>
    <name evidence="3" type="ORF">CDD82_6420</name>
</gene>